<protein>
    <submittedName>
        <fullName evidence="6">GntR family transcriptional regulator</fullName>
    </submittedName>
</protein>
<evidence type="ECO:0000313" key="7">
    <source>
        <dbReference type="Proteomes" id="UP001500909"/>
    </source>
</evidence>
<keyword evidence="3" id="KW-0804">Transcription</keyword>
<dbReference type="SUPFAM" id="SSF46785">
    <property type="entry name" value="Winged helix' DNA-binding domain"/>
    <property type="match status" value="1"/>
</dbReference>
<evidence type="ECO:0000256" key="4">
    <source>
        <dbReference type="SAM" id="MobiDB-lite"/>
    </source>
</evidence>
<dbReference type="InterPro" id="IPR028978">
    <property type="entry name" value="Chorismate_lyase_/UTRA_dom_sf"/>
</dbReference>
<dbReference type="SUPFAM" id="SSF64288">
    <property type="entry name" value="Chorismate lyase-like"/>
    <property type="match status" value="1"/>
</dbReference>
<keyword evidence="7" id="KW-1185">Reference proteome</keyword>
<evidence type="ECO:0000259" key="5">
    <source>
        <dbReference type="PROSITE" id="PS50949"/>
    </source>
</evidence>
<dbReference type="EMBL" id="BAAABY010000039">
    <property type="protein sequence ID" value="GAA0482045.1"/>
    <property type="molecule type" value="Genomic_DNA"/>
</dbReference>
<dbReference type="Proteomes" id="UP001500909">
    <property type="component" value="Unassembled WGS sequence"/>
</dbReference>
<organism evidence="6 7">
    <name type="scientific">Streptomyces olivaceiscleroticus</name>
    <dbReference type="NCBI Taxonomy" id="68245"/>
    <lineage>
        <taxon>Bacteria</taxon>
        <taxon>Bacillati</taxon>
        <taxon>Actinomycetota</taxon>
        <taxon>Actinomycetes</taxon>
        <taxon>Kitasatosporales</taxon>
        <taxon>Streptomycetaceae</taxon>
        <taxon>Streptomyces</taxon>
    </lineage>
</organism>
<evidence type="ECO:0000313" key="6">
    <source>
        <dbReference type="EMBL" id="GAA0482045.1"/>
    </source>
</evidence>
<dbReference type="RefSeq" id="WP_346097804.1">
    <property type="nucleotide sequence ID" value="NZ_BAAABY010000039.1"/>
</dbReference>
<dbReference type="Gene3D" id="3.40.1410.10">
    <property type="entry name" value="Chorismate lyase-like"/>
    <property type="match status" value="1"/>
</dbReference>
<gene>
    <name evidence="6" type="ORF">GCM10010361_53600</name>
</gene>
<comment type="caution">
    <text evidence="6">The sequence shown here is derived from an EMBL/GenBank/DDBJ whole genome shotgun (WGS) entry which is preliminary data.</text>
</comment>
<dbReference type="InterPro" id="IPR036390">
    <property type="entry name" value="WH_DNA-bd_sf"/>
</dbReference>
<dbReference type="PRINTS" id="PR00035">
    <property type="entry name" value="HTHGNTR"/>
</dbReference>
<feature type="domain" description="HTH gntR-type" evidence="5">
    <location>
        <begin position="24"/>
        <end position="91"/>
    </location>
</feature>
<dbReference type="InterPro" id="IPR011663">
    <property type="entry name" value="UTRA"/>
</dbReference>
<sequence length="264" mass="27677">MRETAPSGAQGGDDGPWVSSRPRAERARQLADVLRHRITSGAYDGGVLPGERELGAHLGASRNAVREALALLRNEGLITRKQGVGTTVVLPKYGHGLDRLAGLAETLTGHGAVTNEVRAAHPVPAPPAAIVERLGLAPGEGAVHVERLRRLGGLPLSLDTTYLTADIGLPLLGCDLAHRDLFALIEETSGQRLGRAEVSVHAVTADPDTAALLGVEAGAAVFAIERLTHLADGRPVDAESLHIRADRLALHATLHRGPAPTKSR</sequence>
<dbReference type="Pfam" id="PF07702">
    <property type="entry name" value="UTRA"/>
    <property type="match status" value="1"/>
</dbReference>
<name>A0ABN1AQX0_9ACTN</name>
<dbReference type="CDD" id="cd07377">
    <property type="entry name" value="WHTH_GntR"/>
    <property type="match status" value="1"/>
</dbReference>
<feature type="region of interest" description="Disordered" evidence="4">
    <location>
        <begin position="1"/>
        <end position="24"/>
    </location>
</feature>
<dbReference type="SMART" id="SM00866">
    <property type="entry name" value="UTRA"/>
    <property type="match status" value="1"/>
</dbReference>
<dbReference type="InterPro" id="IPR000524">
    <property type="entry name" value="Tscrpt_reg_HTH_GntR"/>
</dbReference>
<keyword evidence="1" id="KW-0805">Transcription regulation</keyword>
<evidence type="ECO:0000256" key="3">
    <source>
        <dbReference type="ARBA" id="ARBA00023163"/>
    </source>
</evidence>
<dbReference type="PANTHER" id="PTHR44846">
    <property type="entry name" value="MANNOSYL-D-GLYCERATE TRANSPORT/METABOLISM SYSTEM REPRESSOR MNGR-RELATED"/>
    <property type="match status" value="1"/>
</dbReference>
<dbReference type="PROSITE" id="PS50949">
    <property type="entry name" value="HTH_GNTR"/>
    <property type="match status" value="1"/>
</dbReference>
<evidence type="ECO:0000256" key="2">
    <source>
        <dbReference type="ARBA" id="ARBA00023125"/>
    </source>
</evidence>
<proteinExistence type="predicted"/>
<reference evidence="6 7" key="1">
    <citation type="journal article" date="2019" name="Int. J. Syst. Evol. Microbiol.">
        <title>The Global Catalogue of Microorganisms (GCM) 10K type strain sequencing project: providing services to taxonomists for standard genome sequencing and annotation.</title>
        <authorList>
            <consortium name="The Broad Institute Genomics Platform"/>
            <consortium name="The Broad Institute Genome Sequencing Center for Infectious Disease"/>
            <person name="Wu L."/>
            <person name="Ma J."/>
        </authorList>
    </citation>
    <scope>NUCLEOTIDE SEQUENCE [LARGE SCALE GENOMIC DNA]</scope>
    <source>
        <strain evidence="6 7">JCM 4805</strain>
    </source>
</reference>
<dbReference type="SMART" id="SM00345">
    <property type="entry name" value="HTH_GNTR"/>
    <property type="match status" value="1"/>
</dbReference>
<dbReference type="PANTHER" id="PTHR44846:SF17">
    <property type="entry name" value="GNTR-FAMILY TRANSCRIPTIONAL REGULATOR"/>
    <property type="match status" value="1"/>
</dbReference>
<dbReference type="Gene3D" id="1.10.10.10">
    <property type="entry name" value="Winged helix-like DNA-binding domain superfamily/Winged helix DNA-binding domain"/>
    <property type="match status" value="1"/>
</dbReference>
<accession>A0ABN1AQX0</accession>
<evidence type="ECO:0000256" key="1">
    <source>
        <dbReference type="ARBA" id="ARBA00023015"/>
    </source>
</evidence>
<dbReference type="Pfam" id="PF00392">
    <property type="entry name" value="GntR"/>
    <property type="match status" value="1"/>
</dbReference>
<keyword evidence="2" id="KW-0238">DNA-binding</keyword>
<dbReference type="InterPro" id="IPR036388">
    <property type="entry name" value="WH-like_DNA-bd_sf"/>
</dbReference>
<dbReference type="InterPro" id="IPR050679">
    <property type="entry name" value="Bact_HTH_transcr_reg"/>
</dbReference>